<feature type="region of interest" description="Disordered" evidence="1">
    <location>
        <begin position="38"/>
        <end position="86"/>
    </location>
</feature>
<dbReference type="AlphaFoldDB" id="A0AAD7CUN0"/>
<feature type="region of interest" description="Disordered" evidence="1">
    <location>
        <begin position="1"/>
        <end position="21"/>
    </location>
</feature>
<name>A0AAD7CUN0_MYCRO</name>
<feature type="compositionally biased region" description="Basic residues" evidence="1">
    <location>
        <begin position="73"/>
        <end position="83"/>
    </location>
</feature>
<dbReference type="EMBL" id="JARKIE010000223">
    <property type="protein sequence ID" value="KAJ7664284.1"/>
    <property type="molecule type" value="Genomic_DNA"/>
</dbReference>
<proteinExistence type="predicted"/>
<reference evidence="2" key="1">
    <citation type="submission" date="2023-03" db="EMBL/GenBank/DDBJ databases">
        <title>Massive genome expansion in bonnet fungi (Mycena s.s.) driven by repeated elements and novel gene families across ecological guilds.</title>
        <authorList>
            <consortium name="Lawrence Berkeley National Laboratory"/>
            <person name="Harder C.B."/>
            <person name="Miyauchi S."/>
            <person name="Viragh M."/>
            <person name="Kuo A."/>
            <person name="Thoen E."/>
            <person name="Andreopoulos B."/>
            <person name="Lu D."/>
            <person name="Skrede I."/>
            <person name="Drula E."/>
            <person name="Henrissat B."/>
            <person name="Morin E."/>
            <person name="Kohler A."/>
            <person name="Barry K."/>
            <person name="LaButti K."/>
            <person name="Morin E."/>
            <person name="Salamov A."/>
            <person name="Lipzen A."/>
            <person name="Mereny Z."/>
            <person name="Hegedus B."/>
            <person name="Baldrian P."/>
            <person name="Stursova M."/>
            <person name="Weitz H."/>
            <person name="Taylor A."/>
            <person name="Grigoriev I.V."/>
            <person name="Nagy L.G."/>
            <person name="Martin F."/>
            <person name="Kauserud H."/>
        </authorList>
    </citation>
    <scope>NUCLEOTIDE SEQUENCE</scope>
    <source>
        <strain evidence="2">CBHHK067</strain>
    </source>
</reference>
<gene>
    <name evidence="2" type="ORF">B0H17DRAFT_1184721</name>
</gene>
<feature type="region of interest" description="Disordered" evidence="1">
    <location>
        <begin position="286"/>
        <end position="323"/>
    </location>
</feature>
<dbReference type="Proteomes" id="UP001221757">
    <property type="component" value="Unassembled WGS sequence"/>
</dbReference>
<evidence type="ECO:0000313" key="3">
    <source>
        <dbReference type="Proteomes" id="UP001221757"/>
    </source>
</evidence>
<protein>
    <submittedName>
        <fullName evidence="2">Uncharacterized protein</fullName>
    </submittedName>
</protein>
<evidence type="ECO:0000256" key="1">
    <source>
        <dbReference type="SAM" id="MobiDB-lite"/>
    </source>
</evidence>
<comment type="caution">
    <text evidence="2">The sequence shown here is derived from an EMBL/GenBank/DDBJ whole genome shotgun (WGS) entry which is preliminary data.</text>
</comment>
<accession>A0AAD7CUN0</accession>
<keyword evidence="3" id="KW-1185">Reference proteome</keyword>
<organism evidence="2 3">
    <name type="scientific">Mycena rosella</name>
    <name type="common">Pink bonnet</name>
    <name type="synonym">Agaricus rosellus</name>
    <dbReference type="NCBI Taxonomy" id="1033263"/>
    <lineage>
        <taxon>Eukaryota</taxon>
        <taxon>Fungi</taxon>
        <taxon>Dikarya</taxon>
        <taxon>Basidiomycota</taxon>
        <taxon>Agaricomycotina</taxon>
        <taxon>Agaricomycetes</taxon>
        <taxon>Agaricomycetidae</taxon>
        <taxon>Agaricales</taxon>
        <taxon>Marasmiineae</taxon>
        <taxon>Mycenaceae</taxon>
        <taxon>Mycena</taxon>
    </lineage>
</organism>
<sequence length="323" mass="36202">MLELPKPQDQMYNDGEKPRAPCERCAKEGATCEYVAVTSDEISSSRSGSAAPPNPRWVEPLDPQSYARSRGMPPRRQRHKHRERTPDTVCNPLAHQAAIWGSSLDTPNRRSSFHLAQAVKATSLEIRFSLEMFPTPEGVPRAFITVPFPDPPTQSIRGPSPRLNHIHSDQDVATVDDLHYPAINIQNGKPKDRDDKKARECLIPKLMGNETEMGADGSRLRSWDENSEVAGPSLRTDWGFQPLHGARKSYIQSLWNRVRNNGNARCYNYSESETAAVTWNESAKLGGGDFLSEPDEKKWTCQGWRSLSTEDQDESEQGHPARG</sequence>
<evidence type="ECO:0000313" key="2">
    <source>
        <dbReference type="EMBL" id="KAJ7664284.1"/>
    </source>
</evidence>